<dbReference type="AlphaFoldDB" id="A0A077MFZ3"/>
<comment type="caution">
    <text evidence="8">The sequence shown here is derived from an EMBL/GenBank/DDBJ whole genome shotgun (WGS) entry which is preliminary data.</text>
</comment>
<keyword evidence="9" id="KW-1185">Reference proteome</keyword>
<proteinExistence type="predicted"/>
<dbReference type="Proteomes" id="UP000035720">
    <property type="component" value="Unassembled WGS sequence"/>
</dbReference>
<accession>A0A077MFZ3</accession>
<keyword evidence="4 5" id="KW-1133">Transmembrane helix</keyword>
<dbReference type="Pfam" id="PF00571">
    <property type="entry name" value="CBS"/>
    <property type="match status" value="2"/>
</dbReference>
<keyword evidence="3" id="KW-0129">CBS domain</keyword>
<evidence type="ECO:0000256" key="2">
    <source>
        <dbReference type="ARBA" id="ARBA00022475"/>
    </source>
</evidence>
<dbReference type="Pfam" id="PF01595">
    <property type="entry name" value="CNNM"/>
    <property type="match status" value="1"/>
</dbReference>
<reference evidence="8 9" key="1">
    <citation type="journal article" date="2013" name="ISME J.">
        <title>A metabolic model for members of the genus Tetrasphaera involved in enhanced biological phosphorus removal.</title>
        <authorList>
            <person name="Kristiansen R."/>
            <person name="Nguyen H.T.T."/>
            <person name="Saunders A.M."/>
            <person name="Nielsen J.L."/>
            <person name="Wimmer R."/>
            <person name="Le V.Q."/>
            <person name="McIlroy S.J."/>
            <person name="Petrovski S."/>
            <person name="Seviour R.J."/>
            <person name="Calteau A."/>
            <person name="Nielsen K.L."/>
            <person name="Nielsen P.H."/>
        </authorList>
    </citation>
    <scope>NUCLEOTIDE SEQUENCE [LARGE SCALE GENOMIC DNA]</scope>
    <source>
        <strain evidence="8 9">Ben 74</strain>
    </source>
</reference>
<dbReference type="PROSITE" id="PS51846">
    <property type="entry name" value="CNNM"/>
    <property type="match status" value="1"/>
</dbReference>
<organism evidence="8 9">
    <name type="scientific">Nostocoides jenkinsii Ben 74</name>
    <dbReference type="NCBI Taxonomy" id="1193518"/>
    <lineage>
        <taxon>Bacteria</taxon>
        <taxon>Bacillati</taxon>
        <taxon>Actinomycetota</taxon>
        <taxon>Actinomycetes</taxon>
        <taxon>Micrococcales</taxon>
        <taxon>Intrasporangiaceae</taxon>
        <taxon>Nostocoides</taxon>
    </lineage>
</organism>
<dbReference type="PANTHER" id="PTHR43099">
    <property type="entry name" value="UPF0053 PROTEIN YRKA"/>
    <property type="match status" value="1"/>
</dbReference>
<evidence type="ECO:0008006" key="10">
    <source>
        <dbReference type="Google" id="ProtNLM"/>
    </source>
</evidence>
<evidence type="ECO:0000259" key="7">
    <source>
        <dbReference type="PROSITE" id="PS51846"/>
    </source>
</evidence>
<evidence type="ECO:0000313" key="9">
    <source>
        <dbReference type="Proteomes" id="UP000035720"/>
    </source>
</evidence>
<dbReference type="STRING" id="1193518.BN13_670008"/>
<evidence type="ECO:0000256" key="5">
    <source>
        <dbReference type="SAM" id="Phobius"/>
    </source>
</evidence>
<dbReference type="RefSeq" id="WP_048546779.1">
    <property type="nucleotide sequence ID" value="NZ_HF571038.1"/>
</dbReference>
<dbReference type="Gene3D" id="3.90.1280.20">
    <property type="match status" value="1"/>
</dbReference>
<evidence type="ECO:0000313" key="8">
    <source>
        <dbReference type="EMBL" id="CCI54278.1"/>
    </source>
</evidence>
<dbReference type="InterPro" id="IPR046342">
    <property type="entry name" value="CBS_dom_sf"/>
</dbReference>
<feature type="transmembrane region" description="Helical" evidence="5">
    <location>
        <begin position="55"/>
        <end position="77"/>
    </location>
</feature>
<dbReference type="InterPro" id="IPR000644">
    <property type="entry name" value="CBS_dom"/>
</dbReference>
<dbReference type="SMART" id="SM00116">
    <property type="entry name" value="CBS"/>
    <property type="match status" value="2"/>
</dbReference>
<evidence type="ECO:0000256" key="3">
    <source>
        <dbReference type="PROSITE-ProRule" id="PRU00703"/>
    </source>
</evidence>
<feature type="domain" description="CBS" evidence="6">
    <location>
        <begin position="280"/>
        <end position="338"/>
    </location>
</feature>
<dbReference type="GO" id="GO:0005886">
    <property type="term" value="C:plasma membrane"/>
    <property type="evidence" value="ECO:0007669"/>
    <property type="project" value="UniProtKB-SubCell"/>
</dbReference>
<dbReference type="SUPFAM" id="SSF54631">
    <property type="entry name" value="CBS-domain pair"/>
    <property type="match status" value="1"/>
</dbReference>
<feature type="domain" description="CNNM transmembrane" evidence="7">
    <location>
        <begin position="1"/>
        <end position="201"/>
    </location>
</feature>
<dbReference type="EMBL" id="CAJC01000180">
    <property type="protein sequence ID" value="CCI54278.1"/>
    <property type="molecule type" value="Genomic_DNA"/>
</dbReference>
<dbReference type="InterPro" id="IPR002550">
    <property type="entry name" value="CNNM"/>
</dbReference>
<keyword evidence="4 5" id="KW-0812">Transmembrane</keyword>
<sequence>MSGPVVLLLTIAIIALSAFFVAVEFALMAARRHRLEERAATSASARAAVRSSGELTLLLAGSQLGITACTLALGAITKPWVHHAITPALESLGLPHGTANVVSFVLALFIVTFLHLVIGEMAPKSWAIAHPEFAATALALPMRAFMVLTRPMLRLLNGAANALVRRAGVEPVDEISIAGDPQALRALVEHSANVGALEASYSASITRALTLADITLQDMVAADAHVTAVSGSATIADVLEATRRSGHLRVLVRDGDTVRGVVHVRDTLTVADAEAFAVSLARPVIELDRATPLHEAFARMREASSQLVVVRAGSRLVGVVTLADILPSLLPTSPHPASDRP</sequence>
<comment type="subcellular location">
    <subcellularLocation>
        <location evidence="1">Cell membrane</location>
        <topology evidence="1">Multi-pass membrane protein</topology>
    </subcellularLocation>
</comment>
<protein>
    <recommendedName>
        <fullName evidence="10">Integral membrane protein</fullName>
    </recommendedName>
</protein>
<gene>
    <name evidence="8" type="ORF">BN13_670008</name>
</gene>
<dbReference type="PANTHER" id="PTHR43099:SF5">
    <property type="entry name" value="HLYC_CORC FAMILY TRANSPORTER"/>
    <property type="match status" value="1"/>
</dbReference>
<name>A0A077MFZ3_9MICO</name>
<evidence type="ECO:0000256" key="4">
    <source>
        <dbReference type="PROSITE-ProRule" id="PRU01193"/>
    </source>
</evidence>
<evidence type="ECO:0000256" key="1">
    <source>
        <dbReference type="ARBA" id="ARBA00004651"/>
    </source>
</evidence>
<evidence type="ECO:0000259" key="6">
    <source>
        <dbReference type="PROSITE" id="PS51371"/>
    </source>
</evidence>
<feature type="transmembrane region" description="Helical" evidence="5">
    <location>
        <begin position="97"/>
        <end position="118"/>
    </location>
</feature>
<keyword evidence="2" id="KW-1003">Cell membrane</keyword>
<dbReference type="PROSITE" id="PS51371">
    <property type="entry name" value="CBS"/>
    <property type="match status" value="1"/>
</dbReference>
<dbReference type="OrthoDB" id="110231at2"/>
<feature type="transmembrane region" description="Helical" evidence="5">
    <location>
        <begin position="6"/>
        <end position="28"/>
    </location>
</feature>
<dbReference type="InterPro" id="IPR051676">
    <property type="entry name" value="UPF0053_domain"/>
</dbReference>
<keyword evidence="4 5" id="KW-0472">Membrane</keyword>
<dbReference type="Gene3D" id="3.10.580.10">
    <property type="entry name" value="CBS-domain"/>
    <property type="match status" value="1"/>
</dbReference>